<dbReference type="SUPFAM" id="SSF48208">
    <property type="entry name" value="Six-hairpin glycosidases"/>
    <property type="match status" value="1"/>
</dbReference>
<dbReference type="Gene3D" id="1.50.10.20">
    <property type="match status" value="1"/>
</dbReference>
<sequence>MDFLREGQFVPWAALPGVSTAFCPNTMALRFGFLTCLLLTLPGWAWAQPNPTPADADRAYAAFDQAFYNPDAKLYYGTTQREGVAAIWTQAIYWDMAMDVYERTQDPAQRQRITDVYEGNGRQYAQYDWTNHKVWFIYDDMMWWVMAFARAHKLTRNPTYLQRAISGFNHVWEGSYDPVDGGMFWDFKHSGKNACINYPTVIAALRLYDLTNDTTYLGKAKRVYAWARANLFEPMSGRVADHKIGKGRPGYEDYTYNQGTCIGAATGLYAITHDETYLIDAKLAADYTRDRMSRNGILPAEGDFNEQGVLKAIFAQYMVPLATTYGQRHYLPWLRQNAHLGWQNRDRSRDLTHRDYQAPCPTGPIQSYEASSVVMLMQLLSAKAGN</sequence>
<dbReference type="EMBL" id="HE796683">
    <property type="protein sequence ID" value="CCH02170.1"/>
    <property type="molecule type" value="Genomic_DNA"/>
</dbReference>
<dbReference type="KEGG" id="fae:FAES_4170"/>
<dbReference type="Proteomes" id="UP000011058">
    <property type="component" value="Chromosome"/>
</dbReference>
<dbReference type="Pfam" id="PF03663">
    <property type="entry name" value="Glyco_hydro_76"/>
    <property type="match status" value="1"/>
</dbReference>
<evidence type="ECO:0000313" key="1">
    <source>
        <dbReference type="EMBL" id="CCH02170.1"/>
    </source>
</evidence>
<gene>
    <name evidence="1" type="ORF">FAES_4170</name>
</gene>
<evidence type="ECO:0000313" key="2">
    <source>
        <dbReference type="Proteomes" id="UP000011058"/>
    </source>
</evidence>
<keyword evidence="1" id="KW-0378">Hydrolase</keyword>
<dbReference type="PANTHER" id="PTHR47791:SF3">
    <property type="entry name" value="MEIOTICALLY UP-REGULATED GENE 191 PROTEIN"/>
    <property type="match status" value="1"/>
</dbReference>
<dbReference type="PANTHER" id="PTHR47791">
    <property type="entry name" value="MEIOTICALLY UP-REGULATED GENE 191 PROTEIN"/>
    <property type="match status" value="1"/>
</dbReference>
<reference evidence="1 2" key="1">
    <citation type="journal article" date="2012" name="J. Bacteriol.">
        <title>Genome Sequence of Fibrella aestuarina BUZ 2T, a Filamentous Marine Bacterium.</title>
        <authorList>
            <person name="Filippini M."/>
            <person name="Qi W."/>
            <person name="Blom J."/>
            <person name="Goesmann A."/>
            <person name="Smits T.H."/>
            <person name="Bagheri H.C."/>
        </authorList>
    </citation>
    <scope>NUCLEOTIDE SEQUENCE [LARGE SCALE GENOMIC DNA]</scope>
    <source>
        <strain evidence="2">BUZ 2T</strain>
    </source>
</reference>
<dbReference type="GO" id="GO:0005975">
    <property type="term" value="P:carbohydrate metabolic process"/>
    <property type="evidence" value="ECO:0007669"/>
    <property type="project" value="InterPro"/>
</dbReference>
<dbReference type="HOGENOM" id="CLU_672040_0_0_10"/>
<dbReference type="RefSeq" id="WP_015333269.1">
    <property type="nucleotide sequence ID" value="NC_020054.1"/>
</dbReference>
<dbReference type="GO" id="GO:0016787">
    <property type="term" value="F:hydrolase activity"/>
    <property type="evidence" value="ECO:0007669"/>
    <property type="project" value="UniProtKB-KW"/>
</dbReference>
<dbReference type="PATRIC" id="fig|1166018.3.peg.1124"/>
<keyword evidence="2" id="KW-1185">Reference proteome</keyword>
<name>I0KDG7_9BACT</name>
<dbReference type="InterPro" id="IPR008928">
    <property type="entry name" value="6-hairpin_glycosidase_sf"/>
</dbReference>
<dbReference type="eggNOG" id="COG4833">
    <property type="taxonomic scope" value="Bacteria"/>
</dbReference>
<dbReference type="InterPro" id="IPR005198">
    <property type="entry name" value="Glyco_hydro_76"/>
</dbReference>
<dbReference type="InterPro" id="IPR053169">
    <property type="entry name" value="MUG_Protein"/>
</dbReference>
<proteinExistence type="predicted"/>
<protein>
    <submittedName>
        <fullName evidence="1">Glycoside hydrolase family 76</fullName>
    </submittedName>
</protein>
<dbReference type="STRING" id="1166018.FAES_4170"/>
<accession>I0KDG7</accession>
<dbReference type="AlphaFoldDB" id="I0KDG7"/>
<organism evidence="1 2">
    <name type="scientific">Fibrella aestuarina BUZ 2</name>
    <dbReference type="NCBI Taxonomy" id="1166018"/>
    <lineage>
        <taxon>Bacteria</taxon>
        <taxon>Pseudomonadati</taxon>
        <taxon>Bacteroidota</taxon>
        <taxon>Cytophagia</taxon>
        <taxon>Cytophagales</taxon>
        <taxon>Spirosomataceae</taxon>
        <taxon>Fibrella</taxon>
    </lineage>
</organism>